<comment type="caution">
    <text evidence="6">The sequence shown here is derived from an EMBL/GenBank/DDBJ whole genome shotgun (WGS) entry which is preliminary data.</text>
</comment>
<dbReference type="Proteomes" id="UP000268093">
    <property type="component" value="Unassembled WGS sequence"/>
</dbReference>
<evidence type="ECO:0000256" key="5">
    <source>
        <dbReference type="ARBA" id="ARBA00023180"/>
    </source>
</evidence>
<dbReference type="GO" id="GO:0070008">
    <property type="term" value="F:serine-type exopeptidase activity"/>
    <property type="evidence" value="ECO:0007669"/>
    <property type="project" value="InterPro"/>
</dbReference>
<evidence type="ECO:0000256" key="4">
    <source>
        <dbReference type="ARBA" id="ARBA00022801"/>
    </source>
</evidence>
<name>A0A432ZZ07_9FUNG</name>
<keyword evidence="4" id="KW-0378">Hydrolase</keyword>
<dbReference type="EMBL" id="RBNI01026850">
    <property type="protein sequence ID" value="RUO95690.1"/>
    <property type="molecule type" value="Genomic_DNA"/>
</dbReference>
<dbReference type="Pfam" id="PF05577">
    <property type="entry name" value="Peptidase_S28"/>
    <property type="match status" value="2"/>
</dbReference>
<dbReference type="PANTHER" id="PTHR11010">
    <property type="entry name" value="PROTEASE S28 PRO-X CARBOXYPEPTIDASE-RELATED"/>
    <property type="match status" value="1"/>
</dbReference>
<evidence type="ECO:0000256" key="3">
    <source>
        <dbReference type="ARBA" id="ARBA00022729"/>
    </source>
</evidence>
<dbReference type="GO" id="GO:0006508">
    <property type="term" value="P:proteolysis"/>
    <property type="evidence" value="ECO:0007669"/>
    <property type="project" value="UniProtKB-KW"/>
</dbReference>
<evidence type="ECO:0000313" key="7">
    <source>
        <dbReference type="Proteomes" id="UP000268093"/>
    </source>
</evidence>
<dbReference type="PANTHER" id="PTHR11010:SF117">
    <property type="entry name" value="SERINE PROTEASE 16"/>
    <property type="match status" value="1"/>
</dbReference>
<proteinExistence type="inferred from homology"/>
<dbReference type="GO" id="GO:0008239">
    <property type="term" value="F:dipeptidyl-peptidase activity"/>
    <property type="evidence" value="ECO:0007669"/>
    <property type="project" value="TreeGrafter"/>
</dbReference>
<organism evidence="6 7">
    <name type="scientific">Jimgerdemannia flammicorona</name>
    <dbReference type="NCBI Taxonomy" id="994334"/>
    <lineage>
        <taxon>Eukaryota</taxon>
        <taxon>Fungi</taxon>
        <taxon>Fungi incertae sedis</taxon>
        <taxon>Mucoromycota</taxon>
        <taxon>Mucoromycotina</taxon>
        <taxon>Endogonomycetes</taxon>
        <taxon>Endogonales</taxon>
        <taxon>Endogonaceae</taxon>
        <taxon>Jimgerdemannia</taxon>
    </lineage>
</organism>
<evidence type="ECO:0000256" key="2">
    <source>
        <dbReference type="ARBA" id="ARBA00022670"/>
    </source>
</evidence>
<gene>
    <name evidence="6" type="ORF">BC936DRAFT_143431</name>
</gene>
<sequence length="333" mass="38657">MILIEYQYYGESTPFPDYSTENMHFLNTEQALVDMAYFINIVKIPTSHAPPWIMYGGSYSGNIAAWMRLKYPDIVFAAVASSAPVEIKTEFWNYYDPIIRYGPMNCIDAIISTVEQVDQILFSNDSDAKLELFTKFGLSGLKHDDDFASWIEYPLGGWQNILPGDNNNEFLDFCKIFDNSTTPAEYMDVFATVHRYDIETLCIVVPEYGYWAIAAPDGHRSLVSHKLDINWFQQQCQYTFGHNYTIDDKIFNCHYGGWNAMPTRMIWIDGEYNSWRELSVHSLDAPMRNSSNAIIIPHTVHHWDFYSGQYTPESIKQAQMQILRILQGWLKHY</sequence>
<dbReference type="SUPFAM" id="SSF53474">
    <property type="entry name" value="alpha/beta-Hydrolases"/>
    <property type="match status" value="1"/>
</dbReference>
<dbReference type="Gene3D" id="3.40.50.1820">
    <property type="entry name" value="alpha/beta hydrolase"/>
    <property type="match status" value="1"/>
</dbReference>
<evidence type="ECO:0000256" key="1">
    <source>
        <dbReference type="ARBA" id="ARBA00011079"/>
    </source>
</evidence>
<keyword evidence="7" id="KW-1185">Reference proteome</keyword>
<dbReference type="InterPro" id="IPR029058">
    <property type="entry name" value="AB_hydrolase_fold"/>
</dbReference>
<reference evidence="6 7" key="1">
    <citation type="journal article" date="2018" name="New Phytol.">
        <title>Phylogenomics of Endogonaceae and evolution of mycorrhizas within Mucoromycota.</title>
        <authorList>
            <person name="Chang Y."/>
            <person name="Desiro A."/>
            <person name="Na H."/>
            <person name="Sandor L."/>
            <person name="Lipzen A."/>
            <person name="Clum A."/>
            <person name="Barry K."/>
            <person name="Grigoriev I.V."/>
            <person name="Martin F.M."/>
            <person name="Stajich J.E."/>
            <person name="Smith M.E."/>
            <person name="Bonito G."/>
            <person name="Spatafora J.W."/>
        </authorList>
    </citation>
    <scope>NUCLEOTIDE SEQUENCE [LARGE SCALE GENOMIC DNA]</scope>
    <source>
        <strain evidence="6 7">GMNB39</strain>
    </source>
</reference>
<dbReference type="AlphaFoldDB" id="A0A432ZZ07"/>
<accession>A0A432ZZ07</accession>
<keyword evidence="5" id="KW-0325">Glycoprotein</keyword>
<evidence type="ECO:0000313" key="6">
    <source>
        <dbReference type="EMBL" id="RUO95690.1"/>
    </source>
</evidence>
<protein>
    <submittedName>
        <fullName evidence="6">Serine carboxypeptidase S28-domain-containing protein</fullName>
    </submittedName>
</protein>
<keyword evidence="6" id="KW-0121">Carboxypeptidase</keyword>
<dbReference type="GO" id="GO:0004180">
    <property type="term" value="F:carboxypeptidase activity"/>
    <property type="evidence" value="ECO:0007669"/>
    <property type="project" value="UniProtKB-KW"/>
</dbReference>
<dbReference type="InterPro" id="IPR008758">
    <property type="entry name" value="Peptidase_S28"/>
</dbReference>
<dbReference type="OrthoDB" id="1735038at2759"/>
<keyword evidence="3" id="KW-0732">Signal</keyword>
<comment type="similarity">
    <text evidence="1">Belongs to the peptidase S28 family.</text>
</comment>
<keyword evidence="2" id="KW-0645">Protease</keyword>